<evidence type="ECO:0000256" key="1">
    <source>
        <dbReference type="ARBA" id="ARBA00022729"/>
    </source>
</evidence>
<dbReference type="InterPro" id="IPR027039">
    <property type="entry name" value="Crtac1"/>
</dbReference>
<keyword evidence="4" id="KW-1185">Reference proteome</keyword>
<dbReference type="SUPFAM" id="SSF69318">
    <property type="entry name" value="Integrin alpha N-terminal domain"/>
    <property type="match status" value="2"/>
</dbReference>
<evidence type="ECO:0000259" key="2">
    <source>
        <dbReference type="Pfam" id="PF07593"/>
    </source>
</evidence>
<evidence type="ECO:0000313" key="4">
    <source>
        <dbReference type="Proteomes" id="UP000617628"/>
    </source>
</evidence>
<accession>A0A934VP50</accession>
<dbReference type="Pfam" id="PF13517">
    <property type="entry name" value="FG-GAP_3"/>
    <property type="match status" value="2"/>
</dbReference>
<dbReference type="Gene3D" id="2.130.10.130">
    <property type="entry name" value="Integrin alpha, N-terminal"/>
    <property type="match status" value="2"/>
</dbReference>
<dbReference type="Proteomes" id="UP000617628">
    <property type="component" value="Unassembled WGS sequence"/>
</dbReference>
<dbReference type="InterPro" id="IPR013517">
    <property type="entry name" value="FG-GAP"/>
</dbReference>
<sequence>MTNLPLFTACTLACLSLLSSVSGSDLLSLINDRKEKEMSTWRQESLAQEHEEVFIRLWDDLRNSSEPISVLQTFPFNTLKLGELSTPAPLNHGITSQTIGQAERSLPQKHWSGWLGQLQELGYSLYQSEWHHKKFDEKPSGQNESIFSFSLHVEHQASQLRLIADGRIKVVWLKEKNKDGIYVPDTIEVTELEILQRQGLPLFKRLGAFDIAPQKRGPILVHDLNGDGRSEIILPAANQVAWNNPENEYILNPFTSAEVKTVRSALLGDFNADGNMDMIIEGSIYPNKNSPLAIGLLLFQGTAKGGFLKMPKPIDVGSKAVIQGDTTMSCGDIDGDGDLDLWIGQYKAPYAGGAMPTPYYDANDGYPSFLLINEGDGLRFTECAATRGLKEKLHRRVYSGSFVDYDNDSDLDLLVVSDFSGVDLFRNKGNGYFEDVTAEAIEERASFGMGHSFGDFNHDGFLDMYVIGMSSTTAGRLHQMGLGPEKFDDLTNMRIPMTYGNRLYYSQGDGTFKQPEVNDQVARTGWSWGVVTVDFDNDGNLDFYVANGHDSNTTSRDYCSSYWTDDIYRGSSSESPLFDDYFSEKLGIKEDGGISWNGFEHNFLFMPMSDGSTRNLSFLAGVALENDSRMVIADDVNLDGKLDLIIDSNPPNWNPQTQGNIVEVYLNQMPSTGNFIGVRLQDKAGAPSSTAAKIVISTGGQIQAAANVNGDSYESQHAATKHFGIGENDTVDYIEVTWMDGSKRRIENPTVNQYHLIEL</sequence>
<dbReference type="AlphaFoldDB" id="A0A934VP50"/>
<evidence type="ECO:0000313" key="3">
    <source>
        <dbReference type="EMBL" id="MBK1875450.1"/>
    </source>
</evidence>
<dbReference type="RefSeq" id="WP_200353668.1">
    <property type="nucleotide sequence ID" value="NZ_JAENIL010000002.1"/>
</dbReference>
<gene>
    <name evidence="3" type="ORF">JIN87_01155</name>
</gene>
<dbReference type="PANTHER" id="PTHR16026:SF0">
    <property type="entry name" value="CARTILAGE ACIDIC PROTEIN 1"/>
    <property type="match status" value="1"/>
</dbReference>
<keyword evidence="1" id="KW-0732">Signal</keyword>
<dbReference type="Pfam" id="PF07593">
    <property type="entry name" value="UnbV_ASPIC"/>
    <property type="match status" value="1"/>
</dbReference>
<dbReference type="PANTHER" id="PTHR16026">
    <property type="entry name" value="CARTILAGE ACIDIC PROTEIN 1"/>
    <property type="match status" value="1"/>
</dbReference>
<feature type="domain" description="ASPIC/UnbV" evidence="2">
    <location>
        <begin position="692"/>
        <end position="755"/>
    </location>
</feature>
<proteinExistence type="predicted"/>
<name>A0A934VP50_9BACT</name>
<protein>
    <submittedName>
        <fullName evidence="3">CRTAC1 family protein</fullName>
    </submittedName>
</protein>
<organism evidence="3 4">
    <name type="scientific">Pelagicoccus mobilis</name>
    <dbReference type="NCBI Taxonomy" id="415221"/>
    <lineage>
        <taxon>Bacteria</taxon>
        <taxon>Pseudomonadati</taxon>
        <taxon>Verrucomicrobiota</taxon>
        <taxon>Opitutia</taxon>
        <taxon>Puniceicoccales</taxon>
        <taxon>Pelagicoccaceae</taxon>
        <taxon>Pelagicoccus</taxon>
    </lineage>
</organism>
<comment type="caution">
    <text evidence="3">The sequence shown here is derived from an EMBL/GenBank/DDBJ whole genome shotgun (WGS) entry which is preliminary data.</text>
</comment>
<dbReference type="InterPro" id="IPR028994">
    <property type="entry name" value="Integrin_alpha_N"/>
</dbReference>
<dbReference type="InterPro" id="IPR011519">
    <property type="entry name" value="UnbV_ASPIC"/>
</dbReference>
<dbReference type="EMBL" id="JAENIL010000002">
    <property type="protein sequence ID" value="MBK1875450.1"/>
    <property type="molecule type" value="Genomic_DNA"/>
</dbReference>
<reference evidence="3" key="1">
    <citation type="submission" date="2021-01" db="EMBL/GenBank/DDBJ databases">
        <title>Modified the classification status of verrucomicrobia.</title>
        <authorList>
            <person name="Feng X."/>
        </authorList>
    </citation>
    <scope>NUCLEOTIDE SEQUENCE</scope>
    <source>
        <strain evidence="3">KCTC 13126</strain>
    </source>
</reference>